<dbReference type="InterPro" id="IPR011006">
    <property type="entry name" value="CheY-like_superfamily"/>
</dbReference>
<comment type="subunit">
    <text evidence="16">At low DSF concentrations, interacts with RpfF.</text>
</comment>
<dbReference type="InterPro" id="IPR000014">
    <property type="entry name" value="PAS"/>
</dbReference>
<dbReference type="InterPro" id="IPR003661">
    <property type="entry name" value="HisK_dim/P_dom"/>
</dbReference>
<comment type="catalytic activity">
    <reaction evidence="1">
        <text>ATP + protein L-histidine = ADP + protein N-phospho-L-histidine.</text>
        <dbReference type="EC" id="2.7.13.3"/>
    </reaction>
</comment>
<evidence type="ECO:0000256" key="1">
    <source>
        <dbReference type="ARBA" id="ARBA00000085"/>
    </source>
</evidence>
<dbReference type="Gene3D" id="3.40.50.2300">
    <property type="match status" value="2"/>
</dbReference>
<name>A0A6P1DQE0_9GAMM</name>
<dbReference type="InterPro" id="IPR004358">
    <property type="entry name" value="Sig_transdc_His_kin-like_C"/>
</dbReference>
<dbReference type="InterPro" id="IPR003594">
    <property type="entry name" value="HATPase_dom"/>
</dbReference>
<dbReference type="GO" id="GO:0005886">
    <property type="term" value="C:plasma membrane"/>
    <property type="evidence" value="ECO:0007669"/>
    <property type="project" value="UniProtKB-SubCell"/>
</dbReference>
<dbReference type="InterPro" id="IPR005467">
    <property type="entry name" value="His_kinase_dom"/>
</dbReference>
<dbReference type="EMBL" id="JAAIJR010000024">
    <property type="protein sequence ID" value="NEX20238.1"/>
    <property type="molecule type" value="Genomic_DNA"/>
</dbReference>
<dbReference type="PROSITE" id="PS50894">
    <property type="entry name" value="HPT"/>
    <property type="match status" value="1"/>
</dbReference>
<dbReference type="CDD" id="cd17546">
    <property type="entry name" value="REC_hyHK_CKI1_RcsC-like"/>
    <property type="match status" value="2"/>
</dbReference>
<evidence type="ECO:0000256" key="10">
    <source>
        <dbReference type="ARBA" id="ARBA00022741"/>
    </source>
</evidence>
<feature type="modified residue" description="Phosphohistidine" evidence="18">
    <location>
        <position position="2039"/>
    </location>
</feature>
<feature type="domain" description="PAS" evidence="23">
    <location>
        <begin position="915"/>
        <end position="987"/>
    </location>
</feature>
<dbReference type="Gene3D" id="1.10.287.130">
    <property type="match status" value="1"/>
</dbReference>
<evidence type="ECO:0000313" key="28">
    <source>
        <dbReference type="Proteomes" id="UP000471640"/>
    </source>
</evidence>
<comment type="subcellular location">
    <subcellularLocation>
        <location evidence="3">Cell membrane</location>
        <topology evidence="3">Multi-pass membrane protein</topology>
    </subcellularLocation>
    <subcellularLocation>
        <location evidence="2">Cytoplasm</location>
    </subcellularLocation>
</comment>
<dbReference type="Pfam" id="PF00072">
    <property type="entry name" value="Response_reg"/>
    <property type="match status" value="2"/>
</dbReference>
<evidence type="ECO:0000256" key="8">
    <source>
        <dbReference type="ARBA" id="ARBA00022679"/>
    </source>
</evidence>
<dbReference type="InterPro" id="IPR036890">
    <property type="entry name" value="HATPase_C_sf"/>
</dbReference>
<feature type="domain" description="PAC" evidence="24">
    <location>
        <begin position="862"/>
        <end position="914"/>
    </location>
</feature>
<keyword evidence="15 20" id="KW-0472">Membrane</keyword>
<dbReference type="PROSITE" id="PS50113">
    <property type="entry name" value="PAC"/>
    <property type="match status" value="6"/>
</dbReference>
<keyword evidence="13 20" id="KW-1133">Transmembrane helix</keyword>
<dbReference type="InterPro" id="IPR008207">
    <property type="entry name" value="Sig_transdc_His_kin_Hpt_dom"/>
</dbReference>
<evidence type="ECO:0000256" key="13">
    <source>
        <dbReference type="ARBA" id="ARBA00022989"/>
    </source>
</evidence>
<comment type="caution">
    <text evidence="27">The sequence shown here is derived from an EMBL/GenBank/DDBJ whole genome shotgun (WGS) entry which is preliminary data.</text>
</comment>
<evidence type="ECO:0000256" key="19">
    <source>
        <dbReference type="PROSITE-ProRule" id="PRU00169"/>
    </source>
</evidence>
<evidence type="ECO:0000259" key="26">
    <source>
        <dbReference type="PROSITE" id="PS50894"/>
    </source>
</evidence>
<keyword evidence="6" id="KW-0963">Cytoplasm</keyword>
<accession>A0A6P1DQE0</accession>
<feature type="domain" description="PAS" evidence="23">
    <location>
        <begin position="789"/>
        <end position="859"/>
    </location>
</feature>
<feature type="domain" description="Response regulatory" evidence="22">
    <location>
        <begin position="1689"/>
        <end position="1815"/>
    </location>
</feature>
<dbReference type="SUPFAM" id="SSF55874">
    <property type="entry name" value="ATPase domain of HSP90 chaperone/DNA topoisomerase II/histidine kinase"/>
    <property type="match status" value="1"/>
</dbReference>
<dbReference type="Pfam" id="PF03924">
    <property type="entry name" value="CHASE"/>
    <property type="match status" value="1"/>
</dbReference>
<dbReference type="PANTHER" id="PTHR45339">
    <property type="entry name" value="HYBRID SIGNAL TRANSDUCTION HISTIDINE KINASE J"/>
    <property type="match status" value="1"/>
</dbReference>
<dbReference type="Pfam" id="PF02518">
    <property type="entry name" value="HATPase_c"/>
    <property type="match status" value="1"/>
</dbReference>
<feature type="modified residue" description="4-aspartylphosphate" evidence="19">
    <location>
        <position position="1743"/>
    </location>
</feature>
<gene>
    <name evidence="27" type="ORF">G3480_07910</name>
</gene>
<dbReference type="FunFam" id="3.30.565.10:FF:000010">
    <property type="entry name" value="Sensor histidine kinase RcsC"/>
    <property type="match status" value="1"/>
</dbReference>
<dbReference type="NCBIfam" id="TIGR00229">
    <property type="entry name" value="sensory_box"/>
    <property type="match status" value="7"/>
</dbReference>
<proteinExistence type="predicted"/>
<keyword evidence="12" id="KW-0067">ATP-binding</keyword>
<dbReference type="GO" id="GO:0000155">
    <property type="term" value="F:phosphorelay sensor kinase activity"/>
    <property type="evidence" value="ECO:0007669"/>
    <property type="project" value="InterPro"/>
</dbReference>
<dbReference type="SUPFAM" id="SSF47226">
    <property type="entry name" value="Histidine-containing phosphotransfer domain, HPT domain"/>
    <property type="match status" value="1"/>
</dbReference>
<dbReference type="InterPro" id="IPR036097">
    <property type="entry name" value="HisK_dim/P_sf"/>
</dbReference>
<keyword evidence="9 20" id="KW-0812">Transmembrane</keyword>
<feature type="domain" description="PAS" evidence="23">
    <location>
        <begin position="662"/>
        <end position="732"/>
    </location>
</feature>
<feature type="domain" description="Response regulatory" evidence="22">
    <location>
        <begin position="1844"/>
        <end position="1960"/>
    </location>
</feature>
<feature type="domain" description="PAC" evidence="24">
    <location>
        <begin position="1374"/>
        <end position="1426"/>
    </location>
</feature>
<feature type="domain" description="PAC" evidence="24">
    <location>
        <begin position="736"/>
        <end position="788"/>
    </location>
</feature>
<dbReference type="GO" id="GO:0005737">
    <property type="term" value="C:cytoplasm"/>
    <property type="evidence" value="ECO:0007669"/>
    <property type="project" value="UniProtKB-SubCell"/>
</dbReference>
<evidence type="ECO:0000256" key="14">
    <source>
        <dbReference type="ARBA" id="ARBA00023012"/>
    </source>
</evidence>
<evidence type="ECO:0000256" key="9">
    <source>
        <dbReference type="ARBA" id="ARBA00022692"/>
    </source>
</evidence>
<dbReference type="Gene3D" id="3.30.565.10">
    <property type="entry name" value="Histidine kinase-like ATPase, C-terminal domain"/>
    <property type="match status" value="1"/>
</dbReference>
<evidence type="ECO:0000259" key="21">
    <source>
        <dbReference type="PROSITE" id="PS50109"/>
    </source>
</evidence>
<evidence type="ECO:0000256" key="7">
    <source>
        <dbReference type="ARBA" id="ARBA00022553"/>
    </source>
</evidence>
<keyword evidence="28" id="KW-1185">Reference proteome</keyword>
<feature type="domain" description="PAS" evidence="23">
    <location>
        <begin position="535"/>
        <end position="605"/>
    </location>
</feature>
<dbReference type="CDD" id="cd00130">
    <property type="entry name" value="PAS"/>
    <property type="match status" value="8"/>
</dbReference>
<dbReference type="GO" id="GO:0005524">
    <property type="term" value="F:ATP binding"/>
    <property type="evidence" value="ECO:0007669"/>
    <property type="project" value="UniProtKB-KW"/>
</dbReference>
<reference evidence="27 28" key="2">
    <citation type="submission" date="2020-02" db="EMBL/GenBank/DDBJ databases">
        <title>Genome sequences of Thiorhodococcus mannitoliphagus and Thiorhodococcus minor, purple sulfur photosynthetic bacteria in the gammaproteobacterial family, Chromatiaceae.</title>
        <authorList>
            <person name="Aviles F.A."/>
            <person name="Meyer T.E."/>
            <person name="Kyndt J.A."/>
        </authorList>
    </citation>
    <scope>NUCLEOTIDE SEQUENCE [LARGE SCALE GENOMIC DNA]</scope>
    <source>
        <strain evidence="27 28">DSM 18266</strain>
    </source>
</reference>
<dbReference type="SUPFAM" id="SSF52172">
    <property type="entry name" value="CheY-like"/>
    <property type="match status" value="2"/>
</dbReference>
<dbReference type="PROSITE" id="PS50109">
    <property type="entry name" value="HIS_KIN"/>
    <property type="match status" value="1"/>
</dbReference>
<evidence type="ECO:0000259" key="22">
    <source>
        <dbReference type="PROSITE" id="PS50110"/>
    </source>
</evidence>
<keyword evidence="7 19" id="KW-0597">Phosphoprotein</keyword>
<dbReference type="SUPFAM" id="SSF55785">
    <property type="entry name" value="PYP-like sensor domain (PAS domain)"/>
    <property type="match status" value="9"/>
</dbReference>
<dbReference type="Pfam" id="PF13426">
    <property type="entry name" value="PAS_9"/>
    <property type="match status" value="2"/>
</dbReference>
<dbReference type="GO" id="GO:0032991">
    <property type="term" value="C:protein-containing complex"/>
    <property type="evidence" value="ECO:0007669"/>
    <property type="project" value="UniProtKB-ARBA"/>
</dbReference>
<keyword evidence="5" id="KW-1003">Cell membrane</keyword>
<dbReference type="Gene3D" id="3.30.450.350">
    <property type="entry name" value="CHASE domain"/>
    <property type="match status" value="1"/>
</dbReference>
<dbReference type="SMART" id="SM00448">
    <property type="entry name" value="REC"/>
    <property type="match status" value="2"/>
</dbReference>
<evidence type="ECO:0000256" key="20">
    <source>
        <dbReference type="SAM" id="Phobius"/>
    </source>
</evidence>
<organism evidence="27 28">
    <name type="scientific">Thiorhodococcus mannitoliphagus</name>
    <dbReference type="NCBI Taxonomy" id="329406"/>
    <lineage>
        <taxon>Bacteria</taxon>
        <taxon>Pseudomonadati</taxon>
        <taxon>Pseudomonadota</taxon>
        <taxon>Gammaproteobacteria</taxon>
        <taxon>Chromatiales</taxon>
        <taxon>Chromatiaceae</taxon>
        <taxon>Thiorhodococcus</taxon>
    </lineage>
</organism>
<dbReference type="SMART" id="SM00091">
    <property type="entry name" value="PAS"/>
    <property type="match status" value="9"/>
</dbReference>
<reference evidence="28" key="1">
    <citation type="journal article" date="2020" name="Microbiol. Resour. Announc.">
        <title>Draft Genome Sequences of Thiorhodococcus mannitoliphagus and Thiorhodococcus minor, Purple Sulfur Photosynthetic Bacteria in the Gammaproteobacterial Family Chromatiaceae.</title>
        <authorList>
            <person name="Aviles F.A."/>
            <person name="Meyer T.E."/>
            <person name="Kyndt J.A."/>
        </authorList>
    </citation>
    <scope>NUCLEOTIDE SEQUENCE [LARGE SCALE GENOMIC DNA]</scope>
    <source>
        <strain evidence="28">DSM 18266</strain>
    </source>
</reference>
<dbReference type="EC" id="2.7.13.3" evidence="4"/>
<dbReference type="SUPFAM" id="SSF47384">
    <property type="entry name" value="Homodimeric domain of signal transducing histidine kinase"/>
    <property type="match status" value="1"/>
</dbReference>
<evidence type="ECO:0000256" key="6">
    <source>
        <dbReference type="ARBA" id="ARBA00022490"/>
    </source>
</evidence>
<dbReference type="InterPro" id="IPR013655">
    <property type="entry name" value="PAS_fold_3"/>
</dbReference>
<evidence type="ECO:0000256" key="4">
    <source>
        <dbReference type="ARBA" id="ARBA00012438"/>
    </source>
</evidence>
<feature type="transmembrane region" description="Helical" evidence="20">
    <location>
        <begin position="13"/>
        <end position="33"/>
    </location>
</feature>
<dbReference type="InterPro" id="IPR036641">
    <property type="entry name" value="HPT_dom_sf"/>
</dbReference>
<dbReference type="InterPro" id="IPR006189">
    <property type="entry name" value="CHASE_dom"/>
</dbReference>
<dbReference type="PROSITE" id="PS50112">
    <property type="entry name" value="PAS"/>
    <property type="match status" value="6"/>
</dbReference>
<evidence type="ECO:0000256" key="12">
    <source>
        <dbReference type="ARBA" id="ARBA00022840"/>
    </source>
</evidence>
<dbReference type="SMART" id="SM00086">
    <property type="entry name" value="PAC"/>
    <property type="match status" value="8"/>
</dbReference>
<feature type="domain" description="PAS" evidence="23">
    <location>
        <begin position="413"/>
        <end position="456"/>
    </location>
</feature>
<feature type="domain" description="PAC" evidence="24">
    <location>
        <begin position="990"/>
        <end position="1042"/>
    </location>
</feature>
<feature type="domain" description="Histidine kinase" evidence="21">
    <location>
        <begin position="1451"/>
        <end position="1672"/>
    </location>
</feature>
<evidence type="ECO:0000256" key="2">
    <source>
        <dbReference type="ARBA" id="ARBA00004496"/>
    </source>
</evidence>
<dbReference type="InterPro" id="IPR001610">
    <property type="entry name" value="PAC"/>
</dbReference>
<dbReference type="Gene3D" id="1.20.120.160">
    <property type="entry name" value="HPT domain"/>
    <property type="match status" value="1"/>
</dbReference>
<dbReference type="SMART" id="SM00388">
    <property type="entry name" value="HisKA"/>
    <property type="match status" value="1"/>
</dbReference>
<dbReference type="PANTHER" id="PTHR45339:SF1">
    <property type="entry name" value="HYBRID SIGNAL TRANSDUCTION HISTIDINE KINASE J"/>
    <property type="match status" value="1"/>
</dbReference>
<dbReference type="SMART" id="SM00387">
    <property type="entry name" value="HATPase_c"/>
    <property type="match status" value="1"/>
</dbReference>
<feature type="domain" description="PAC" evidence="24">
    <location>
        <begin position="609"/>
        <end position="661"/>
    </location>
</feature>
<keyword evidence="11" id="KW-0418">Kinase</keyword>
<dbReference type="FunFam" id="1.10.287.130:FF:000002">
    <property type="entry name" value="Two-component osmosensing histidine kinase"/>
    <property type="match status" value="1"/>
</dbReference>
<dbReference type="InterPro" id="IPR035965">
    <property type="entry name" value="PAS-like_dom_sf"/>
</dbReference>
<sequence length="2175" mass="241835">MISTSSAKTSPKWVAFVVGCLFFLVVAVFTALLEDVFRQGKVETARQLSERMARQIDQDLARNLSATYALAALVREGKGTIRDFDALAAEFIKINPGVSALQLAPGGVIRQCVPLSGNEEAIGHDLLTDEPRNREARLALETETLTLAGPVALIQGGVGVIGRLPVFLDAPQPHTFWGFTNALINFPEFLEAVRLADLEAEGYGYALWQIHADGERHVFAASSRPLSATPVTAVIDVPNDRWTLGIAPATGWFSVPRLIAEAIVILILSILVGWILQRYLEQQRQIENNAGLFQAVMDASPIPFAITERDAVRHLNPAFVSLLGYTLSDIPTQEDWFPRAYPDPAYREQVAQEWRRRIEQAARAGEPFEPMEVRVHGKDGSVRTMLASAQPLGAAFDDRVLISMADITQVRATAERLRVLLDSASDGVHILDTDGNVVDCSQSFARMLGYSFDEALRLNVADWEAQLPRDQLVPELRRLIREPSTFETLHRRKDGSTFAVEVNSTRVVLDGQSYLYASSRDASERRFYESALKNSEARFRSIFERANAGIAFGDPVGNLIVCNASFRALMGYSEDELKGMNFADFTDPEDIEQEQVFFNDIVAGTRSDYRMEKRYRVRDGGIVWVDLAVTAFRDDQGEVINFVGLVVDITERKAAEKSLRESEEKFQKAMLYAPIGNALVAPDGRFLEVNPALCQIVGYSRDDLLACDFQSITHPDDLDADLDYFHQLIAGEIESYQMDKRYVHRDGHLVWVQLNVAVVRDEGKAPRYFIAQIQDITERKQAVATIQASEQRYRALIDASAQIVWSCDPDGLVAEDSPSWRAYTGQSFAQWSEHGYADAIHPDDRPAVMARWRDALVKGDVCTNEYRLRHVSGEWRWNLARGVPIKDEAGRVLSWVGINSDIHDRRIVEEELRDSQERYDLAVRGSNDGLWDWNIQTNALYLAPRFKELMGYQDDEFEATVAWWRCRIHPEDQDAVLAAVEAHLINEAPFEEEYRLRHKSGDYFWIKARGAAIFDPAGQPLRMAGSIRDITAQKEAELRLQEALRFNESVLLKSPLAMAVYRAAGPCVVANEALAILVGATREQLLTQNFHQIDSFHETGLYGDILDALADGRLREREIHAKSTFGKDFWVTCQIMPTVLNNEPHLVLQFSDLTELYARNLALRSAMGRLELAAKVAAIGVWVWDLVDGSLTWDQRQYEIYQVPEDVQARGIDYDFWRSRCHPEDLARTEEALAAAVRGESPFDSPFRILLPDGSIRHLQAAAIVEEDASGNPRRLVGINRDLTDQKATETALRESEARLRGLFENVPIGMFQSTTEGRFVYVNPAIATMLGYASPAEIIQAVNRTSVAEALYEDPSRSPALVQQVGEDADAISTFENRYRCKDGRIIDVILSFGERADPLSGQRFLFGFVQDITARKQGEAALLAAKQEAETAARMAEAANRAKSEFLANMSHEIRTPMNAVMGLAQLLLDTELSARQRDYLTKLHNAARSLLGVLNDILDYSKIEAGKLDLEAVDIEMAELLEGAANLFSLAAEDKGLELVFEVDPGIPSVLVGDPLRLRQIVNNLLGNAVKFTHQGYVRLSMRLWERQGDEVTLEVEVQDTGIGMTPEQLHRLFRAFEQADTSTTRRFGGTGLGLVITKRLVEVMGGEISVVSEAGRGSTFTFTLHLKVSPTPTKRHTAVHLRGMRTLIVDDQEIARDVLKSLMDDWSFAADVACSGEEGLERALEALREGRPYELILVDWRLPGIDGIALAHRLREEEAKLSTDTRHAIVIMVTAHGRLEAQHATQQIKVDAILDKPVMPSQLFDLVSGLQDGGLDSESVQQWSVFQQVRARTQAIRGARILLVEDNPTNQLVARDLLEKMGLAVTVASQGREAVEQAAAQRFDAILMDLQMPEMDGIEATRRIRALLQGREVPIIAMTAAAMLADREASQSAGMNDFLSKPIDVAELTSVLLRWILPPGAEQASAAEMVLPEGAGTHFQAPGLDLDEALRRMGRDWALLRRSLDGFARDFADSAADLDSHIAQGRWAEARRLIHTLKGIAKTIGATPLHEASEQLEVELEAEHSDSRALLKTALADTLSAIAALPPIACAAPLSDDRERIAALLHEIQVRLKGSGFVLPEWLDEIEQGLAAPQTQAAFRKLRGRIEAFDYPSAEKSLATLAALLDIPLDA</sequence>
<keyword evidence="10" id="KW-0547">Nucleotide-binding</keyword>
<dbReference type="Pfam" id="PF01627">
    <property type="entry name" value="Hpt"/>
    <property type="match status" value="1"/>
</dbReference>
<dbReference type="RefSeq" id="WP_164653340.1">
    <property type="nucleotide sequence ID" value="NZ_JAAIJR010000024.1"/>
</dbReference>
<evidence type="ECO:0000256" key="3">
    <source>
        <dbReference type="ARBA" id="ARBA00004651"/>
    </source>
</evidence>
<dbReference type="Pfam" id="PF08447">
    <property type="entry name" value="PAS_3"/>
    <property type="match status" value="5"/>
</dbReference>
<dbReference type="Proteomes" id="UP000471640">
    <property type="component" value="Unassembled WGS sequence"/>
</dbReference>
<keyword evidence="14" id="KW-0902">Two-component regulatory system</keyword>
<dbReference type="FunFam" id="3.30.450.20:FF:000099">
    <property type="entry name" value="Sensory box sensor histidine kinase"/>
    <property type="match status" value="1"/>
</dbReference>
<dbReference type="PROSITE" id="PS50839">
    <property type="entry name" value="CHASE"/>
    <property type="match status" value="1"/>
</dbReference>
<evidence type="ECO:0000256" key="16">
    <source>
        <dbReference type="ARBA" id="ARBA00064003"/>
    </source>
</evidence>
<evidence type="ECO:0000259" key="23">
    <source>
        <dbReference type="PROSITE" id="PS50112"/>
    </source>
</evidence>
<feature type="domain" description="PAS" evidence="23">
    <location>
        <begin position="1296"/>
        <end position="1333"/>
    </location>
</feature>
<dbReference type="Gene3D" id="2.10.70.100">
    <property type="match status" value="1"/>
</dbReference>
<dbReference type="InterPro" id="IPR000700">
    <property type="entry name" value="PAS-assoc_C"/>
</dbReference>
<dbReference type="Gene3D" id="3.30.450.20">
    <property type="entry name" value="PAS domain"/>
    <property type="match status" value="9"/>
</dbReference>
<evidence type="ECO:0000256" key="5">
    <source>
        <dbReference type="ARBA" id="ARBA00022475"/>
    </source>
</evidence>
<dbReference type="Pfam" id="PF13188">
    <property type="entry name" value="PAS_8"/>
    <property type="match status" value="2"/>
</dbReference>
<dbReference type="InterPro" id="IPR001789">
    <property type="entry name" value="Sig_transdc_resp-reg_receiver"/>
</dbReference>
<dbReference type="Pfam" id="PF00512">
    <property type="entry name" value="HisKA"/>
    <property type="match status" value="1"/>
</dbReference>
<protein>
    <recommendedName>
        <fullName evidence="17">Sensory/regulatory protein RpfC</fullName>
        <ecNumber evidence="4">2.7.13.3</ecNumber>
    </recommendedName>
</protein>
<feature type="domain" description="HPt" evidence="26">
    <location>
        <begin position="2000"/>
        <end position="2089"/>
    </location>
</feature>
<evidence type="ECO:0000259" key="24">
    <source>
        <dbReference type="PROSITE" id="PS50113"/>
    </source>
</evidence>
<dbReference type="PRINTS" id="PR00344">
    <property type="entry name" value="BCTRLSENSOR"/>
</dbReference>
<keyword evidence="8" id="KW-0808">Transferase</keyword>
<feature type="modified residue" description="4-aspartylphosphate" evidence="19">
    <location>
        <position position="1893"/>
    </location>
</feature>
<evidence type="ECO:0000256" key="11">
    <source>
        <dbReference type="ARBA" id="ARBA00022777"/>
    </source>
</evidence>
<dbReference type="PROSITE" id="PS50110">
    <property type="entry name" value="RESPONSE_REGULATORY"/>
    <property type="match status" value="2"/>
</dbReference>
<dbReference type="InterPro" id="IPR042240">
    <property type="entry name" value="CHASE_sf"/>
</dbReference>
<dbReference type="CDD" id="cd00082">
    <property type="entry name" value="HisKA"/>
    <property type="match status" value="1"/>
</dbReference>
<feature type="domain" description="CHASE" evidence="25">
    <location>
        <begin position="114"/>
        <end position="198"/>
    </location>
</feature>
<evidence type="ECO:0000259" key="25">
    <source>
        <dbReference type="PROSITE" id="PS50839"/>
    </source>
</evidence>
<evidence type="ECO:0000313" key="27">
    <source>
        <dbReference type="EMBL" id="NEX20238.1"/>
    </source>
</evidence>
<feature type="domain" description="PAC" evidence="24">
    <location>
        <begin position="1243"/>
        <end position="1295"/>
    </location>
</feature>
<dbReference type="CDD" id="cd16922">
    <property type="entry name" value="HATPase_EvgS-ArcB-TorS-like"/>
    <property type="match status" value="1"/>
</dbReference>
<evidence type="ECO:0000256" key="18">
    <source>
        <dbReference type="PROSITE-ProRule" id="PRU00110"/>
    </source>
</evidence>
<evidence type="ECO:0000256" key="17">
    <source>
        <dbReference type="ARBA" id="ARBA00068150"/>
    </source>
</evidence>
<dbReference type="SMART" id="SM01079">
    <property type="entry name" value="CHASE"/>
    <property type="match status" value="1"/>
</dbReference>
<evidence type="ECO:0000256" key="15">
    <source>
        <dbReference type="ARBA" id="ARBA00023136"/>
    </source>
</evidence>